<feature type="region of interest" description="Disordered" evidence="1">
    <location>
        <begin position="54"/>
        <end position="86"/>
    </location>
</feature>
<evidence type="ECO:0008006" key="4">
    <source>
        <dbReference type="Google" id="ProtNLM"/>
    </source>
</evidence>
<evidence type="ECO:0000256" key="1">
    <source>
        <dbReference type="SAM" id="MobiDB-lite"/>
    </source>
</evidence>
<accession>A0ABR5J9B7</accession>
<reference evidence="2 3" key="1">
    <citation type="submission" date="2015-07" db="EMBL/GenBank/DDBJ databases">
        <authorList>
            <person name="Ju K.-S."/>
            <person name="Doroghazi J.R."/>
            <person name="Metcalf W.W."/>
        </authorList>
    </citation>
    <scope>NUCLEOTIDE SEQUENCE [LARGE SCALE GENOMIC DNA]</scope>
    <source>
        <strain evidence="2 3">NRRL B-3589</strain>
    </source>
</reference>
<organism evidence="2 3">
    <name type="scientific">Streptomyces varsoviensis</name>
    <dbReference type="NCBI Taxonomy" id="67373"/>
    <lineage>
        <taxon>Bacteria</taxon>
        <taxon>Bacillati</taxon>
        <taxon>Actinomycetota</taxon>
        <taxon>Actinomycetes</taxon>
        <taxon>Kitasatosporales</taxon>
        <taxon>Streptomycetaceae</taxon>
        <taxon>Streptomyces</taxon>
    </lineage>
</organism>
<sequence length="109" mass="11761">MPRFVTRTVAASCFGSSGTHWTISASGPVARPDDALGVGLYVCLLPLPLPGPRLPVPADDEPYESSPEPPEAPWDPVEPVEPVEPAASSSELWRAWELLHPPPPSWCRL</sequence>
<feature type="non-terminal residue" evidence="2">
    <location>
        <position position="109"/>
    </location>
</feature>
<name>A0ABR5J9B7_9ACTN</name>
<proteinExistence type="predicted"/>
<evidence type="ECO:0000313" key="2">
    <source>
        <dbReference type="EMBL" id="KOG89696.1"/>
    </source>
</evidence>
<comment type="caution">
    <text evidence="2">The sequence shown here is derived from an EMBL/GenBank/DDBJ whole genome shotgun (WGS) entry which is preliminary data.</text>
</comment>
<evidence type="ECO:0000313" key="3">
    <source>
        <dbReference type="Proteomes" id="UP000037020"/>
    </source>
</evidence>
<dbReference type="Proteomes" id="UP000037020">
    <property type="component" value="Unassembled WGS sequence"/>
</dbReference>
<keyword evidence="3" id="KW-1185">Reference proteome</keyword>
<dbReference type="EMBL" id="LGUT01001082">
    <property type="protein sequence ID" value="KOG89696.1"/>
    <property type="molecule type" value="Genomic_DNA"/>
</dbReference>
<protein>
    <recommendedName>
        <fullName evidence="4">Secreted protein</fullName>
    </recommendedName>
</protein>
<gene>
    <name evidence="2" type="ORF">ADK38_12840</name>
</gene>